<feature type="region of interest" description="Disordered" evidence="1">
    <location>
        <begin position="220"/>
        <end position="273"/>
    </location>
</feature>
<name>A0AAE1LE10_9NEOP</name>
<feature type="compositionally biased region" description="Low complexity" evidence="1">
    <location>
        <begin position="515"/>
        <end position="548"/>
    </location>
</feature>
<feature type="compositionally biased region" description="Polar residues" evidence="1">
    <location>
        <begin position="576"/>
        <end position="587"/>
    </location>
</feature>
<protein>
    <submittedName>
        <fullName evidence="2">DNA-directed RNA polymerase subunit delta</fullName>
    </submittedName>
</protein>
<evidence type="ECO:0000313" key="2">
    <source>
        <dbReference type="EMBL" id="KAK3916203.1"/>
    </source>
</evidence>
<reference evidence="2" key="1">
    <citation type="submission" date="2021-07" db="EMBL/GenBank/DDBJ databases">
        <authorList>
            <person name="Catto M.A."/>
            <person name="Jacobson A."/>
            <person name="Kennedy G."/>
            <person name="Labadie P."/>
            <person name="Hunt B.G."/>
            <person name="Srinivasan R."/>
        </authorList>
    </citation>
    <scope>NUCLEOTIDE SEQUENCE</scope>
    <source>
        <strain evidence="2">PL_HMW_Pooled</strain>
        <tissue evidence="2">Head</tissue>
    </source>
</reference>
<feature type="compositionally biased region" description="Acidic residues" evidence="1">
    <location>
        <begin position="228"/>
        <end position="250"/>
    </location>
</feature>
<reference evidence="2" key="2">
    <citation type="journal article" date="2023" name="BMC Genomics">
        <title>Pest status, molecular evolution, and epigenetic factors derived from the genome assembly of Frankliniella fusca, a thysanopteran phytovirus vector.</title>
        <authorList>
            <person name="Catto M.A."/>
            <person name="Labadie P.E."/>
            <person name="Jacobson A.L."/>
            <person name="Kennedy G.G."/>
            <person name="Srinivasan R."/>
            <person name="Hunt B.G."/>
        </authorList>
    </citation>
    <scope>NUCLEOTIDE SEQUENCE</scope>
    <source>
        <strain evidence="2">PL_HMW_Pooled</strain>
    </source>
</reference>
<feature type="compositionally biased region" description="Basic and acidic residues" evidence="1">
    <location>
        <begin position="256"/>
        <end position="273"/>
    </location>
</feature>
<keyword evidence="3" id="KW-1185">Reference proteome</keyword>
<keyword evidence="2" id="KW-0804">Transcription</keyword>
<evidence type="ECO:0000256" key="1">
    <source>
        <dbReference type="SAM" id="MobiDB-lite"/>
    </source>
</evidence>
<dbReference type="EMBL" id="JAHWGI010000503">
    <property type="protein sequence ID" value="KAK3916203.1"/>
    <property type="molecule type" value="Genomic_DNA"/>
</dbReference>
<accession>A0AAE1LE10</accession>
<proteinExistence type="predicted"/>
<sequence>MWSVNDSSSSACCAAATSALNPQPLSHSCGPRAPCSSPTATAGASQVAIKLTLETTCSIMPRETRSCVVYWTHEKKAGIEPLNNVPSNARFEGSMTSVMFSGDKRWYPAKIVMISDDIAALNAKEEEIAQSILEETQRQAAPSTRTRPSKKKKERVVPNVATERQIASALGTKPPVPKNLTSEDTAIRQAKKQSKLNSRSGQDQLDNKVVNKIKVNLFQSSSTKGKQDDDDDDDDDDDYDVTSDDAEEIDSTPQNHDLDVDHSNNEKESSSKGKWCDCTPCLTLEKYDNPTYLCLLKDVIKLIEERDEDSSSKQRYLKLKPIPEGVRQVELTIGSGIHISRPVKDQLKVDFRNKASSLIRETLYALYGKEPFQTLTITGRGNKPGTYGIEESVLTALTGFINRHVEPGKRMTLSNVVNTINKRAIDWRAKTPSPKPDTKFKRKRSATSKVVSTSPFKAVKLTTSKRQDDLSDVTSPIRTSPVKITPSPMKRIISPTKKTHTPTKNIGATTSSSMKQPSPRKSPASKKPSPLKMVSPPPSTNVNPSSSMASCGPQYYNYPQYNHYPASYPTNPHPPSSQQDLPHYNYWSNPNEYPSWQGWNAPQESEQPTFTVM</sequence>
<keyword evidence="2" id="KW-0240">DNA-directed RNA polymerase</keyword>
<feature type="region of interest" description="Disordered" evidence="1">
    <location>
        <begin position="429"/>
        <end position="548"/>
    </location>
</feature>
<evidence type="ECO:0000313" key="3">
    <source>
        <dbReference type="Proteomes" id="UP001219518"/>
    </source>
</evidence>
<dbReference type="Proteomes" id="UP001219518">
    <property type="component" value="Unassembled WGS sequence"/>
</dbReference>
<dbReference type="GO" id="GO:0000428">
    <property type="term" value="C:DNA-directed RNA polymerase complex"/>
    <property type="evidence" value="ECO:0007669"/>
    <property type="project" value="UniProtKB-KW"/>
</dbReference>
<feature type="region of interest" description="Disordered" evidence="1">
    <location>
        <begin position="135"/>
        <end position="158"/>
    </location>
</feature>
<dbReference type="AlphaFoldDB" id="A0AAE1LE10"/>
<gene>
    <name evidence="2" type="ORF">KUF71_025464</name>
</gene>
<feature type="compositionally biased region" description="Polar residues" evidence="1">
    <location>
        <begin position="502"/>
        <end position="514"/>
    </location>
</feature>
<organism evidence="2 3">
    <name type="scientific">Frankliniella fusca</name>
    <dbReference type="NCBI Taxonomy" id="407009"/>
    <lineage>
        <taxon>Eukaryota</taxon>
        <taxon>Metazoa</taxon>
        <taxon>Ecdysozoa</taxon>
        <taxon>Arthropoda</taxon>
        <taxon>Hexapoda</taxon>
        <taxon>Insecta</taxon>
        <taxon>Pterygota</taxon>
        <taxon>Neoptera</taxon>
        <taxon>Paraneoptera</taxon>
        <taxon>Thysanoptera</taxon>
        <taxon>Terebrantia</taxon>
        <taxon>Thripoidea</taxon>
        <taxon>Thripidae</taxon>
        <taxon>Frankliniella</taxon>
    </lineage>
</organism>
<feature type="region of interest" description="Disordered" evidence="1">
    <location>
        <begin position="567"/>
        <end position="587"/>
    </location>
</feature>
<comment type="caution">
    <text evidence="2">The sequence shown here is derived from an EMBL/GenBank/DDBJ whole genome shotgun (WGS) entry which is preliminary data.</text>
</comment>